<evidence type="ECO:0000313" key="5">
    <source>
        <dbReference type="Proteomes" id="UP001345219"/>
    </source>
</evidence>
<evidence type="ECO:0000256" key="1">
    <source>
        <dbReference type="ARBA" id="ARBA00006974"/>
    </source>
</evidence>
<evidence type="ECO:0000256" key="2">
    <source>
        <dbReference type="ARBA" id="ARBA00022473"/>
    </source>
</evidence>
<sequence>MPLCKCSNKIRQIVRIRQMLRRWRARAMVAASSSSLAPPDVPAGHVAVVVGTARRRYVVRAAHLNHPVFAGLLVHAEEEYGFCHPGPLSFPCDESLFEEVLGLVNLSEPARSSRLSDELRRCCHVGPIRRNPELMTDSRPLVNGI</sequence>
<dbReference type="AlphaFoldDB" id="A0AAN7Q0K3"/>
<proteinExistence type="inferred from homology"/>
<keyword evidence="3" id="KW-0341">Growth regulation</keyword>
<comment type="similarity">
    <text evidence="1">Belongs to the ARG7 family.</text>
</comment>
<organism evidence="4 5">
    <name type="scientific">Trapa incisa</name>
    <dbReference type="NCBI Taxonomy" id="236973"/>
    <lineage>
        <taxon>Eukaryota</taxon>
        <taxon>Viridiplantae</taxon>
        <taxon>Streptophyta</taxon>
        <taxon>Embryophyta</taxon>
        <taxon>Tracheophyta</taxon>
        <taxon>Spermatophyta</taxon>
        <taxon>Magnoliopsida</taxon>
        <taxon>eudicotyledons</taxon>
        <taxon>Gunneridae</taxon>
        <taxon>Pentapetalae</taxon>
        <taxon>rosids</taxon>
        <taxon>malvids</taxon>
        <taxon>Myrtales</taxon>
        <taxon>Lythraceae</taxon>
        <taxon>Trapa</taxon>
    </lineage>
</organism>
<accession>A0AAN7Q0K3</accession>
<dbReference type="PANTHER" id="PTHR31374">
    <property type="entry name" value="AUXIN-INDUCED PROTEIN-LIKE-RELATED"/>
    <property type="match status" value="1"/>
</dbReference>
<dbReference type="Proteomes" id="UP001345219">
    <property type="component" value="Chromosome 2"/>
</dbReference>
<comment type="caution">
    <text evidence="4">The sequence shown here is derived from an EMBL/GenBank/DDBJ whole genome shotgun (WGS) entry which is preliminary data.</text>
</comment>
<gene>
    <name evidence="4" type="ORF">SAY87_002714</name>
</gene>
<protein>
    <submittedName>
        <fullName evidence="4">Uncharacterized protein</fullName>
    </submittedName>
</protein>
<dbReference type="Pfam" id="PF02519">
    <property type="entry name" value="Auxin_inducible"/>
    <property type="match status" value="1"/>
</dbReference>
<keyword evidence="5" id="KW-1185">Reference proteome</keyword>
<dbReference type="GO" id="GO:0009733">
    <property type="term" value="P:response to auxin"/>
    <property type="evidence" value="ECO:0007669"/>
    <property type="project" value="InterPro"/>
</dbReference>
<name>A0AAN7Q0K3_9MYRT</name>
<keyword evidence="2" id="KW-0217">Developmental protein</keyword>
<dbReference type="InterPro" id="IPR003676">
    <property type="entry name" value="SAUR_fam"/>
</dbReference>
<evidence type="ECO:0000256" key="3">
    <source>
        <dbReference type="ARBA" id="ARBA00022604"/>
    </source>
</evidence>
<dbReference type="PANTHER" id="PTHR31374:SF118">
    <property type="entry name" value="OS01G0924966 PROTEIN"/>
    <property type="match status" value="1"/>
</dbReference>
<evidence type="ECO:0000313" key="4">
    <source>
        <dbReference type="EMBL" id="KAK4754610.1"/>
    </source>
</evidence>
<dbReference type="EMBL" id="JAXIOK010000015">
    <property type="protein sequence ID" value="KAK4754610.1"/>
    <property type="molecule type" value="Genomic_DNA"/>
</dbReference>
<reference evidence="4 5" key="1">
    <citation type="journal article" date="2023" name="Hortic Res">
        <title>Pangenome of water caltrop reveals structural variations and asymmetric subgenome divergence after allopolyploidization.</title>
        <authorList>
            <person name="Zhang X."/>
            <person name="Chen Y."/>
            <person name="Wang L."/>
            <person name="Yuan Y."/>
            <person name="Fang M."/>
            <person name="Shi L."/>
            <person name="Lu R."/>
            <person name="Comes H.P."/>
            <person name="Ma Y."/>
            <person name="Chen Y."/>
            <person name="Huang G."/>
            <person name="Zhou Y."/>
            <person name="Zheng Z."/>
            <person name="Qiu Y."/>
        </authorList>
    </citation>
    <scope>NUCLEOTIDE SEQUENCE [LARGE SCALE GENOMIC DNA]</scope>
    <source>
        <tissue evidence="4">Roots</tissue>
    </source>
</reference>